<evidence type="ECO:0000256" key="3">
    <source>
        <dbReference type="ARBA" id="ARBA00007222"/>
    </source>
</evidence>
<name>A0A397HV72_9GLOM</name>
<dbReference type="SMART" id="SM00472">
    <property type="entry name" value="MIR"/>
    <property type="match status" value="3"/>
</dbReference>
<comment type="caution">
    <text evidence="17">The sequence shown here is derived from an EMBL/GenBank/DDBJ whole genome shotgun (WGS) entry which is preliminary data.</text>
</comment>
<dbReference type="InterPro" id="IPR016093">
    <property type="entry name" value="MIR_motif"/>
</dbReference>
<keyword evidence="9 14" id="KW-0256">Endoplasmic reticulum</keyword>
<dbReference type="PANTHER" id="PTHR10050:SF46">
    <property type="entry name" value="PROTEIN O-MANNOSYL-TRANSFERASE 2"/>
    <property type="match status" value="1"/>
</dbReference>
<evidence type="ECO:0000256" key="5">
    <source>
        <dbReference type="ARBA" id="ARBA00022676"/>
    </source>
</evidence>
<feature type="domain" description="MIR" evidence="16">
    <location>
        <begin position="445"/>
        <end position="501"/>
    </location>
</feature>
<dbReference type="EC" id="2.4.1.109" evidence="4 14"/>
<reference evidence="17 18" key="1">
    <citation type="submission" date="2018-08" db="EMBL/GenBank/DDBJ databases">
        <title>Genome and evolution of the arbuscular mycorrhizal fungus Diversispora epigaea (formerly Glomus versiforme) and its bacterial endosymbionts.</title>
        <authorList>
            <person name="Sun X."/>
            <person name="Fei Z."/>
            <person name="Harrison M."/>
        </authorList>
    </citation>
    <scope>NUCLEOTIDE SEQUENCE [LARGE SCALE GENOMIC DNA]</scope>
    <source>
        <strain evidence="17 18">IT104</strain>
    </source>
</reference>
<evidence type="ECO:0000256" key="13">
    <source>
        <dbReference type="ARBA" id="ARBA00045102"/>
    </source>
</evidence>
<keyword evidence="7 14" id="KW-0812">Transmembrane</keyword>
<dbReference type="UniPathway" id="UPA00378"/>
<feature type="transmembrane region" description="Helical" evidence="14">
    <location>
        <begin position="105"/>
        <end position="122"/>
    </location>
</feature>
<evidence type="ECO:0000256" key="9">
    <source>
        <dbReference type="ARBA" id="ARBA00022824"/>
    </source>
</evidence>
<feature type="transmembrane region" description="Helical" evidence="14">
    <location>
        <begin position="738"/>
        <end position="757"/>
    </location>
</feature>
<dbReference type="InterPro" id="IPR027005">
    <property type="entry name" value="PMT-like"/>
</dbReference>
<dbReference type="OrthoDB" id="292747at2759"/>
<comment type="catalytic activity">
    <reaction evidence="13 14">
        <text>a di-trans,poly-cis-dolichyl beta-D-mannosyl phosphate + L-seryl-[protein] = 3-O-(alpha-D-mannosyl)-L-seryl-[protein] + a di-trans,poly-cis-dolichyl phosphate + H(+)</text>
        <dbReference type="Rhea" id="RHEA:17377"/>
        <dbReference type="Rhea" id="RHEA-COMP:9863"/>
        <dbReference type="Rhea" id="RHEA-COMP:13546"/>
        <dbReference type="Rhea" id="RHEA-COMP:19498"/>
        <dbReference type="Rhea" id="RHEA-COMP:19501"/>
        <dbReference type="ChEBI" id="CHEBI:15378"/>
        <dbReference type="ChEBI" id="CHEBI:29999"/>
        <dbReference type="ChEBI" id="CHEBI:57683"/>
        <dbReference type="ChEBI" id="CHEBI:58211"/>
        <dbReference type="ChEBI" id="CHEBI:137321"/>
        <dbReference type="EC" id="2.4.1.109"/>
    </reaction>
</comment>
<dbReference type="Proteomes" id="UP000266861">
    <property type="component" value="Unassembled WGS sequence"/>
</dbReference>
<feature type="transmembrane region" description="Helical" evidence="14">
    <location>
        <begin position="644"/>
        <end position="665"/>
    </location>
</feature>
<dbReference type="GO" id="GO:0005789">
    <property type="term" value="C:endoplasmic reticulum membrane"/>
    <property type="evidence" value="ECO:0007669"/>
    <property type="project" value="UniProtKB-SubCell"/>
</dbReference>
<feature type="domain" description="MIR" evidence="16">
    <location>
        <begin position="508"/>
        <end position="566"/>
    </location>
</feature>
<comment type="pathway">
    <text evidence="2 14">Protein modification; protein glycosylation.</text>
</comment>
<evidence type="ECO:0000256" key="1">
    <source>
        <dbReference type="ARBA" id="ARBA00004477"/>
    </source>
</evidence>
<feature type="transmembrane region" description="Helical" evidence="14">
    <location>
        <begin position="326"/>
        <end position="347"/>
    </location>
</feature>
<dbReference type="InterPro" id="IPR003342">
    <property type="entry name" value="ArnT-like_N"/>
</dbReference>
<evidence type="ECO:0000256" key="10">
    <source>
        <dbReference type="ARBA" id="ARBA00022989"/>
    </source>
</evidence>
<dbReference type="PROSITE" id="PS50919">
    <property type="entry name" value="MIR"/>
    <property type="match status" value="3"/>
</dbReference>
<evidence type="ECO:0000313" key="18">
    <source>
        <dbReference type="Proteomes" id="UP000266861"/>
    </source>
</evidence>
<feature type="transmembrane region" description="Helical" evidence="14">
    <location>
        <begin position="712"/>
        <end position="731"/>
    </location>
</feature>
<evidence type="ECO:0000256" key="7">
    <source>
        <dbReference type="ARBA" id="ARBA00022692"/>
    </source>
</evidence>
<feature type="region of interest" description="Disordered" evidence="15">
    <location>
        <begin position="12"/>
        <end position="33"/>
    </location>
</feature>
<evidence type="ECO:0000256" key="8">
    <source>
        <dbReference type="ARBA" id="ARBA00022737"/>
    </source>
</evidence>
<comment type="subcellular location">
    <subcellularLocation>
        <location evidence="1 14">Endoplasmic reticulum membrane</location>
        <topology evidence="1 14">Multi-pass membrane protein</topology>
    </subcellularLocation>
</comment>
<protein>
    <recommendedName>
        <fullName evidence="4 14">Dolichyl-phosphate-mannose--protein mannosyltransferase</fullName>
        <ecNumber evidence="4 14">2.4.1.109</ecNumber>
    </recommendedName>
</protein>
<keyword evidence="11 14" id="KW-0472">Membrane</keyword>
<keyword evidence="5 14" id="KW-0328">Glycosyltransferase</keyword>
<feature type="transmembrane region" description="Helical" evidence="14">
    <location>
        <begin position="272"/>
        <end position="305"/>
    </location>
</feature>
<feature type="compositionally biased region" description="Low complexity" evidence="15">
    <location>
        <begin position="20"/>
        <end position="31"/>
    </location>
</feature>
<feature type="region of interest" description="Disordered" evidence="15">
    <location>
        <begin position="47"/>
        <end position="68"/>
    </location>
</feature>
<dbReference type="Pfam" id="PF02815">
    <property type="entry name" value="MIR"/>
    <property type="match status" value="1"/>
</dbReference>
<evidence type="ECO:0000256" key="11">
    <source>
        <dbReference type="ARBA" id="ARBA00023136"/>
    </source>
</evidence>
<proteinExistence type="inferred from homology"/>
<sequence length="784" mass="91195">MNSTVQLDIWSSDDLENSRNNNNNNNNKNNKYTSILPNYNYNYNNNYSSDMLSRRNKNSTNSKTKEEYDNVPLEPIDLDENGKAYKPLKYHGNKYLKYWYQYNKYIIPSIFTFLSFWTRLYLISYSKIVVWDEAHFGKFASHYLKREFYFDVHPPLGKMLVGLSGYLAGYNGSYDFGSGSQYPEYVDYTFMRVFLASFGAWMVPLAYFTAIELDFSQQSVFLVTLMVLFDMAYLTISRFILLDSMLLFFTFTTVFFLTKFHNQRNNPFSLEWGVWLVLTGLSIGCVTSVKWVGLFVTALVGLYTIEDLWEKFGDLNMPKAVYIKHWITRIGGLIILPLLVYMLSFAIHFSILHNSGPGDAQMSSLFQAGLYGNDFAENPLELAYGSKFTLKNMGYGGGLLHSHVQTYPSGSEQQQITCYHHKDSNNDWIVHKTREAPVFGNETEIEFVRDKDIIRLIHANTGRNLHSHSVKAPVTKSQWEVSCYGNLTVGDRNDYWEVEILDDLLKKTDQIHSLTTTMRFKHTFLGCYLRAGNSILPQWGFKQIEVTCDKRNNPKDTYTHWNIEHHWNEKLPPGGRSNYRSRFLHDFWHLNVAMYTSNNALVPDADKEDILASTPLQWPILEVGLRMCSWADDVVKFYLLGNPFVWWSGTASLGIFVSVLAYYIIRKQRQYNDFSPVQWDYFLYVGKLCGVGWLLHYLPFCIMGRVTYLHHYFPALYFSILMAGFVLDHFTSTCNSKIKNVIFGICYLIITGIFLYFKDISFGMDYPSKEYKGRKWLSTWNIVD</sequence>
<keyword evidence="18" id="KW-1185">Reference proteome</keyword>
<feature type="transmembrane region" description="Helical" evidence="14">
    <location>
        <begin position="215"/>
        <end position="233"/>
    </location>
</feature>
<dbReference type="PANTHER" id="PTHR10050">
    <property type="entry name" value="DOLICHYL-PHOSPHATE-MANNOSE--PROTEIN MANNOSYLTRANSFERASE"/>
    <property type="match status" value="1"/>
</dbReference>
<evidence type="ECO:0000256" key="15">
    <source>
        <dbReference type="SAM" id="MobiDB-lite"/>
    </source>
</evidence>
<keyword evidence="10 14" id="KW-1133">Transmembrane helix</keyword>
<evidence type="ECO:0000313" key="17">
    <source>
        <dbReference type="EMBL" id="RHZ65033.1"/>
    </source>
</evidence>
<evidence type="ECO:0000256" key="2">
    <source>
        <dbReference type="ARBA" id="ARBA00004922"/>
    </source>
</evidence>
<evidence type="ECO:0000259" key="16">
    <source>
        <dbReference type="PROSITE" id="PS50919"/>
    </source>
</evidence>
<feature type="domain" description="MIR" evidence="16">
    <location>
        <begin position="379"/>
        <end position="433"/>
    </location>
</feature>
<comment type="similarity">
    <text evidence="3 14">Belongs to the glycosyltransferase 39 family.</text>
</comment>
<accession>A0A397HV72</accession>
<dbReference type="GO" id="GO:0004169">
    <property type="term" value="F:dolichyl-phosphate-mannose-protein mannosyltransferase activity"/>
    <property type="evidence" value="ECO:0007669"/>
    <property type="project" value="UniProtKB-UniRule"/>
</dbReference>
<keyword evidence="8" id="KW-0677">Repeat</keyword>
<dbReference type="EMBL" id="PQFF01000291">
    <property type="protein sequence ID" value="RHZ65033.1"/>
    <property type="molecule type" value="Genomic_DNA"/>
</dbReference>
<dbReference type="FunFam" id="2.80.10.50:FF:000012">
    <property type="entry name" value="Protein O-mannosyl-transferase 1"/>
    <property type="match status" value="1"/>
</dbReference>
<evidence type="ECO:0000256" key="4">
    <source>
        <dbReference type="ARBA" id="ARBA00012839"/>
    </source>
</evidence>
<dbReference type="CDD" id="cd23284">
    <property type="entry name" value="beta-trefoil_MIR_PMT2-like"/>
    <property type="match status" value="1"/>
</dbReference>
<dbReference type="InterPro" id="IPR036300">
    <property type="entry name" value="MIR_dom_sf"/>
</dbReference>
<dbReference type="Pfam" id="PF16192">
    <property type="entry name" value="PMT_4TMC"/>
    <property type="match status" value="1"/>
</dbReference>
<comment type="catalytic activity">
    <reaction evidence="12 14">
        <text>a di-trans,poly-cis-dolichyl beta-D-mannosyl phosphate + L-threonyl-[protein] = 3-O-(alpha-D-mannosyl)-L-threonyl-[protein] + a di-trans,poly-cis-dolichyl phosphate + H(+)</text>
        <dbReference type="Rhea" id="RHEA:53396"/>
        <dbReference type="Rhea" id="RHEA-COMP:11060"/>
        <dbReference type="Rhea" id="RHEA-COMP:13547"/>
        <dbReference type="Rhea" id="RHEA-COMP:19498"/>
        <dbReference type="Rhea" id="RHEA-COMP:19501"/>
        <dbReference type="ChEBI" id="CHEBI:15378"/>
        <dbReference type="ChEBI" id="CHEBI:30013"/>
        <dbReference type="ChEBI" id="CHEBI:57683"/>
        <dbReference type="ChEBI" id="CHEBI:58211"/>
        <dbReference type="ChEBI" id="CHEBI:137323"/>
        <dbReference type="EC" id="2.4.1.109"/>
    </reaction>
</comment>
<evidence type="ECO:0000256" key="14">
    <source>
        <dbReference type="RuleBase" id="RU367007"/>
    </source>
</evidence>
<dbReference type="AlphaFoldDB" id="A0A397HV72"/>
<dbReference type="STRING" id="1348612.A0A397HV72"/>
<feature type="transmembrane region" description="Helical" evidence="14">
    <location>
        <begin position="681"/>
        <end position="700"/>
    </location>
</feature>
<dbReference type="SUPFAM" id="SSF82109">
    <property type="entry name" value="MIR domain"/>
    <property type="match status" value="1"/>
</dbReference>
<dbReference type="Pfam" id="PF02366">
    <property type="entry name" value="PMT"/>
    <property type="match status" value="1"/>
</dbReference>
<dbReference type="InterPro" id="IPR032421">
    <property type="entry name" value="PMT_4TMC"/>
</dbReference>
<gene>
    <name evidence="17" type="ORF">Glove_319g54</name>
</gene>
<keyword evidence="6 14" id="KW-0808">Transferase</keyword>
<evidence type="ECO:0000256" key="12">
    <source>
        <dbReference type="ARBA" id="ARBA00045085"/>
    </source>
</evidence>
<evidence type="ECO:0000256" key="6">
    <source>
        <dbReference type="ARBA" id="ARBA00022679"/>
    </source>
</evidence>
<feature type="transmembrane region" description="Helical" evidence="14">
    <location>
        <begin position="190"/>
        <end position="209"/>
    </location>
</feature>
<dbReference type="Gene3D" id="2.80.10.50">
    <property type="match status" value="1"/>
</dbReference>
<organism evidence="17 18">
    <name type="scientific">Diversispora epigaea</name>
    <dbReference type="NCBI Taxonomy" id="1348612"/>
    <lineage>
        <taxon>Eukaryota</taxon>
        <taxon>Fungi</taxon>
        <taxon>Fungi incertae sedis</taxon>
        <taxon>Mucoromycota</taxon>
        <taxon>Glomeromycotina</taxon>
        <taxon>Glomeromycetes</taxon>
        <taxon>Diversisporales</taxon>
        <taxon>Diversisporaceae</taxon>
        <taxon>Diversispora</taxon>
    </lineage>
</organism>
<comment type="function">
    <text evidence="14">Transfers mannose from Dol-P-mannose to Ser or Thr residues on proteins.</text>
</comment>